<keyword evidence="5 6" id="KW-0472">Membrane</keyword>
<dbReference type="EMBL" id="MBDO02001085">
    <property type="protein sequence ID" value="RLN50787.1"/>
    <property type="molecule type" value="Genomic_DNA"/>
</dbReference>
<evidence type="ECO:0000313" key="7">
    <source>
        <dbReference type="EMBL" id="RLN50787.1"/>
    </source>
</evidence>
<evidence type="ECO:0000313" key="8">
    <source>
        <dbReference type="Proteomes" id="UP000277300"/>
    </source>
</evidence>
<keyword evidence="2" id="KW-0813">Transport</keyword>
<comment type="caution">
    <text evidence="7">The sequence shown here is derived from an EMBL/GenBank/DDBJ whole genome shotgun (WGS) entry which is preliminary data.</text>
</comment>
<accession>A0A3F2RC85</accession>
<sequence length="136" mass="14656">TCAEAGLVDAVPKEKSVFTPRYNMQLLDGTLRLYVHRLSGVNTVLPYSGSMFSNAGISDSRMDTLVIDFLNIWPAFFTGVFANCFGSRNMIMCGLAGMVAVCISMADVFVLGVSALSIVFAALYIIVFGVAYCPMV</sequence>
<name>A0A3F2RC85_9STRA</name>
<dbReference type="Proteomes" id="UP000277300">
    <property type="component" value="Unassembled WGS sequence"/>
</dbReference>
<evidence type="ECO:0000256" key="5">
    <source>
        <dbReference type="ARBA" id="ARBA00023136"/>
    </source>
</evidence>
<keyword evidence="4 6" id="KW-1133">Transmembrane helix</keyword>
<evidence type="ECO:0000256" key="4">
    <source>
        <dbReference type="ARBA" id="ARBA00022989"/>
    </source>
</evidence>
<dbReference type="InterPro" id="IPR045263">
    <property type="entry name" value="GLUT"/>
</dbReference>
<protein>
    <recommendedName>
        <fullName evidence="9">Major facilitator superfamily (MFS) profile domain-containing protein</fullName>
    </recommendedName>
</protein>
<gene>
    <name evidence="7" type="ORF">BBP00_00009995</name>
</gene>
<organism evidence="7 8">
    <name type="scientific">Phytophthora kernoviae</name>
    <dbReference type="NCBI Taxonomy" id="325452"/>
    <lineage>
        <taxon>Eukaryota</taxon>
        <taxon>Sar</taxon>
        <taxon>Stramenopiles</taxon>
        <taxon>Oomycota</taxon>
        <taxon>Peronosporomycetes</taxon>
        <taxon>Peronosporales</taxon>
        <taxon>Peronosporaceae</taxon>
        <taxon>Phytophthora</taxon>
    </lineage>
</organism>
<evidence type="ECO:0000256" key="1">
    <source>
        <dbReference type="ARBA" id="ARBA00004370"/>
    </source>
</evidence>
<dbReference type="OrthoDB" id="96739at2759"/>
<dbReference type="AlphaFoldDB" id="A0A3F2RC85"/>
<evidence type="ECO:0000256" key="3">
    <source>
        <dbReference type="ARBA" id="ARBA00022692"/>
    </source>
</evidence>
<feature type="transmembrane region" description="Helical" evidence="6">
    <location>
        <begin position="116"/>
        <end position="135"/>
    </location>
</feature>
<evidence type="ECO:0000256" key="2">
    <source>
        <dbReference type="ARBA" id="ARBA00022448"/>
    </source>
</evidence>
<comment type="subcellular location">
    <subcellularLocation>
        <location evidence="1">Membrane</location>
    </subcellularLocation>
</comment>
<dbReference type="InterPro" id="IPR036259">
    <property type="entry name" value="MFS_trans_sf"/>
</dbReference>
<dbReference type="Gene3D" id="1.20.1250.20">
    <property type="entry name" value="MFS general substrate transporter like domains"/>
    <property type="match status" value="1"/>
</dbReference>
<keyword evidence="3 6" id="KW-0812">Transmembrane</keyword>
<dbReference type="GO" id="GO:0015149">
    <property type="term" value="F:hexose transmembrane transporter activity"/>
    <property type="evidence" value="ECO:0007669"/>
    <property type="project" value="TreeGrafter"/>
</dbReference>
<evidence type="ECO:0000256" key="6">
    <source>
        <dbReference type="SAM" id="Phobius"/>
    </source>
</evidence>
<reference evidence="7 8" key="1">
    <citation type="submission" date="2018-07" db="EMBL/GenBank/DDBJ databases">
        <title>Genome sequencing of oomycete isolates from Chile give support for New Zealand origin for Phytophthora kernoviae and make available the first Nothophytophthora sp. genome.</title>
        <authorList>
            <person name="Studholme D.J."/>
            <person name="Sanfuentes E."/>
            <person name="Panda P."/>
            <person name="Hill R."/>
            <person name="Sambles C."/>
            <person name="Grant M."/>
            <person name="Williams N.M."/>
            <person name="Mcdougal R.L."/>
        </authorList>
    </citation>
    <scope>NUCLEOTIDE SEQUENCE [LARGE SCALE GENOMIC DNA]</scope>
    <source>
        <strain evidence="7">Chile6</strain>
    </source>
</reference>
<dbReference type="PANTHER" id="PTHR23503:SF8">
    <property type="entry name" value="FACILITATED GLUCOSE TRANSPORTER PROTEIN 1"/>
    <property type="match status" value="1"/>
</dbReference>
<proteinExistence type="predicted"/>
<feature type="transmembrane region" description="Helical" evidence="6">
    <location>
        <begin position="65"/>
        <end position="85"/>
    </location>
</feature>
<dbReference type="PANTHER" id="PTHR23503">
    <property type="entry name" value="SOLUTE CARRIER FAMILY 2"/>
    <property type="match status" value="1"/>
</dbReference>
<dbReference type="InterPro" id="IPR005828">
    <property type="entry name" value="MFS_sugar_transport-like"/>
</dbReference>
<feature type="non-terminal residue" evidence="7">
    <location>
        <position position="1"/>
    </location>
</feature>
<dbReference type="Pfam" id="PF00083">
    <property type="entry name" value="Sugar_tr"/>
    <property type="match status" value="1"/>
</dbReference>
<dbReference type="GO" id="GO:0016020">
    <property type="term" value="C:membrane"/>
    <property type="evidence" value="ECO:0007669"/>
    <property type="project" value="UniProtKB-SubCell"/>
</dbReference>
<evidence type="ECO:0008006" key="9">
    <source>
        <dbReference type="Google" id="ProtNLM"/>
    </source>
</evidence>